<dbReference type="Pfam" id="PF08207">
    <property type="entry name" value="EFP_N"/>
    <property type="match status" value="1"/>
</dbReference>
<comment type="pathway">
    <text evidence="2 8">Protein biosynthesis; polypeptide chain elongation.</text>
</comment>
<dbReference type="InterPro" id="IPR008991">
    <property type="entry name" value="Translation_prot_SH3-like_sf"/>
</dbReference>
<evidence type="ECO:0000259" key="12">
    <source>
        <dbReference type="SMART" id="SM01185"/>
    </source>
</evidence>
<dbReference type="InterPro" id="IPR013185">
    <property type="entry name" value="Transl_elong_KOW-like"/>
</dbReference>
<dbReference type="Proteomes" id="UP001523566">
    <property type="component" value="Unassembled WGS sequence"/>
</dbReference>
<protein>
    <recommendedName>
        <fullName evidence="8 9">Elongation factor P</fullName>
        <shortName evidence="8">EF-P</shortName>
    </recommendedName>
</protein>
<dbReference type="SUPFAM" id="SSF50104">
    <property type="entry name" value="Translation proteins SH3-like domain"/>
    <property type="match status" value="1"/>
</dbReference>
<dbReference type="GO" id="GO:0003746">
    <property type="term" value="F:translation elongation factor activity"/>
    <property type="evidence" value="ECO:0007669"/>
    <property type="project" value="UniProtKB-KW"/>
</dbReference>
<evidence type="ECO:0000256" key="10">
    <source>
        <dbReference type="RuleBase" id="RU004389"/>
    </source>
</evidence>
<name>A0ABT1E7F1_9FIRM</name>
<dbReference type="Pfam" id="PF09285">
    <property type="entry name" value="Elong-fact-P_C"/>
    <property type="match status" value="1"/>
</dbReference>
<organism evidence="13 14">
    <name type="scientific">Aequitasia blattaphilus</name>
    <dbReference type="NCBI Taxonomy" id="2949332"/>
    <lineage>
        <taxon>Bacteria</taxon>
        <taxon>Bacillati</taxon>
        <taxon>Bacillota</taxon>
        <taxon>Clostridia</taxon>
        <taxon>Lachnospirales</taxon>
        <taxon>Lachnospiraceae</taxon>
        <taxon>Aequitasia</taxon>
    </lineage>
</organism>
<keyword evidence="5 8" id="KW-0251">Elongation factor</keyword>
<evidence type="ECO:0000256" key="4">
    <source>
        <dbReference type="ARBA" id="ARBA00022490"/>
    </source>
</evidence>
<dbReference type="Pfam" id="PF01132">
    <property type="entry name" value="EFP"/>
    <property type="match status" value="1"/>
</dbReference>
<dbReference type="NCBIfam" id="TIGR00038">
    <property type="entry name" value="efp"/>
    <property type="match status" value="1"/>
</dbReference>
<accession>A0ABT1E7F1</accession>
<dbReference type="InterPro" id="IPR001059">
    <property type="entry name" value="Transl_elong_P/YeiP_cen"/>
</dbReference>
<dbReference type="Gene3D" id="2.40.50.140">
    <property type="entry name" value="Nucleic acid-binding proteins"/>
    <property type="match status" value="2"/>
</dbReference>
<comment type="similarity">
    <text evidence="3 8 10">Belongs to the elongation factor P family.</text>
</comment>
<evidence type="ECO:0000256" key="6">
    <source>
        <dbReference type="ARBA" id="ARBA00022917"/>
    </source>
</evidence>
<dbReference type="SMART" id="SM00841">
    <property type="entry name" value="Elong-fact-P_C"/>
    <property type="match status" value="1"/>
</dbReference>
<proteinExistence type="inferred from homology"/>
<keyword evidence="14" id="KW-1185">Reference proteome</keyword>
<gene>
    <name evidence="8 13" type="primary">efp</name>
    <name evidence="13" type="ORF">NK125_04885</name>
</gene>
<dbReference type="NCBIfam" id="NF001810">
    <property type="entry name" value="PRK00529.1"/>
    <property type="match status" value="1"/>
</dbReference>
<evidence type="ECO:0000313" key="14">
    <source>
        <dbReference type="Proteomes" id="UP001523566"/>
    </source>
</evidence>
<dbReference type="PIRSF" id="PIRSF005901">
    <property type="entry name" value="EF-P"/>
    <property type="match status" value="1"/>
</dbReference>
<reference evidence="13 14" key="1">
    <citation type="journal article" date="2022" name="Genome Biol. Evol.">
        <title>Host diet, physiology and behaviors set the stage for Lachnospiraceae cladogenesis.</title>
        <authorList>
            <person name="Vera-Ponce De Leon A."/>
            <person name="Schneider M."/>
            <person name="Jahnes B.C."/>
            <person name="Sadowski V."/>
            <person name="Camuy-Velez L.A."/>
            <person name="Duan J."/>
            <person name="Sabree Z.L."/>
        </authorList>
    </citation>
    <scope>NUCLEOTIDE SEQUENCE [LARGE SCALE GENOMIC DNA]</scope>
    <source>
        <strain evidence="13 14">PAL113</strain>
    </source>
</reference>
<dbReference type="SMART" id="SM01185">
    <property type="entry name" value="EFP"/>
    <property type="match status" value="1"/>
</dbReference>
<feature type="domain" description="Translation elongation factor P/YeiP central" evidence="12">
    <location>
        <begin position="67"/>
        <end position="121"/>
    </location>
</feature>
<dbReference type="EMBL" id="JAMZFW010000005">
    <property type="protein sequence ID" value="MCP1101749.1"/>
    <property type="molecule type" value="Genomic_DNA"/>
</dbReference>
<sequence length="185" mass="20522">MVSAGDFKNGLTVNIEGTVYQIMDFQHVKPGKGAAFVRTKLKDIINGGVVEKTFRPSEKFDTAHIERQEMQYLYSDGDLFHFMDTESYEQIAVNQDTVGDSLKFVKENENVKVISYQGSVFSIEPPITVELAIIETEPGFKGDTAQGATKPAIVETGAQVMVPLFVEQGDMLKIDTRTGEYLSRA</sequence>
<dbReference type="PANTHER" id="PTHR30053">
    <property type="entry name" value="ELONGATION FACTOR P"/>
    <property type="match status" value="1"/>
</dbReference>
<evidence type="ECO:0000256" key="7">
    <source>
        <dbReference type="ARBA" id="ARBA00025469"/>
    </source>
</evidence>
<feature type="domain" description="Elongation factor P C-terminal" evidence="11">
    <location>
        <begin position="129"/>
        <end position="184"/>
    </location>
</feature>
<dbReference type="InterPro" id="IPR011768">
    <property type="entry name" value="Transl_elongation_fac_P"/>
</dbReference>
<comment type="subcellular location">
    <subcellularLocation>
        <location evidence="1 8">Cytoplasm</location>
    </subcellularLocation>
</comment>
<evidence type="ECO:0000256" key="5">
    <source>
        <dbReference type="ARBA" id="ARBA00022768"/>
    </source>
</evidence>
<dbReference type="InterPro" id="IPR012340">
    <property type="entry name" value="NA-bd_OB-fold"/>
</dbReference>
<dbReference type="SUPFAM" id="SSF50249">
    <property type="entry name" value="Nucleic acid-binding proteins"/>
    <property type="match status" value="2"/>
</dbReference>
<dbReference type="InterPro" id="IPR015365">
    <property type="entry name" value="Elong-fact-P_C"/>
</dbReference>
<evidence type="ECO:0000313" key="13">
    <source>
        <dbReference type="EMBL" id="MCP1101749.1"/>
    </source>
</evidence>
<dbReference type="HAMAP" id="MF_00141">
    <property type="entry name" value="EF_P"/>
    <property type="match status" value="1"/>
</dbReference>
<comment type="function">
    <text evidence="7 8">Involved in peptide bond synthesis. Stimulates efficient translation and peptide-bond synthesis on native or reconstituted 70S ribosomes in vitro. Probably functions indirectly by altering the affinity of the ribosome for aminoacyl-tRNA, thus increasing their reactivity as acceptors for peptidyl transferase.</text>
</comment>
<dbReference type="InterPro" id="IPR013852">
    <property type="entry name" value="Transl_elong_P/YeiP_CS"/>
</dbReference>
<keyword evidence="6 8" id="KW-0648">Protein biosynthesis</keyword>
<dbReference type="PANTHER" id="PTHR30053:SF12">
    <property type="entry name" value="ELONGATION FACTOR P (EF-P) FAMILY PROTEIN"/>
    <property type="match status" value="1"/>
</dbReference>
<dbReference type="Gene3D" id="2.30.30.30">
    <property type="match status" value="1"/>
</dbReference>
<evidence type="ECO:0000256" key="3">
    <source>
        <dbReference type="ARBA" id="ARBA00009479"/>
    </source>
</evidence>
<evidence type="ECO:0000256" key="8">
    <source>
        <dbReference type="HAMAP-Rule" id="MF_00141"/>
    </source>
</evidence>
<dbReference type="PROSITE" id="PS01275">
    <property type="entry name" value="EFP"/>
    <property type="match status" value="1"/>
</dbReference>
<dbReference type="InterPro" id="IPR014722">
    <property type="entry name" value="Rib_uL2_dom2"/>
</dbReference>
<evidence type="ECO:0000259" key="11">
    <source>
        <dbReference type="SMART" id="SM00841"/>
    </source>
</evidence>
<comment type="caution">
    <text evidence="13">The sequence shown here is derived from an EMBL/GenBank/DDBJ whole genome shotgun (WGS) entry which is preliminary data.</text>
</comment>
<evidence type="ECO:0000256" key="2">
    <source>
        <dbReference type="ARBA" id="ARBA00004815"/>
    </source>
</evidence>
<dbReference type="CDD" id="cd04470">
    <property type="entry name" value="S1_EF-P_repeat_1"/>
    <property type="match status" value="1"/>
</dbReference>
<dbReference type="RefSeq" id="WP_262065537.1">
    <property type="nucleotide sequence ID" value="NZ_JAMXOD010000005.1"/>
</dbReference>
<keyword evidence="4 8" id="KW-0963">Cytoplasm</keyword>
<dbReference type="CDD" id="cd05794">
    <property type="entry name" value="S1_EF-P_repeat_2"/>
    <property type="match status" value="1"/>
</dbReference>
<evidence type="ECO:0000256" key="9">
    <source>
        <dbReference type="NCBIfam" id="TIGR00038"/>
    </source>
</evidence>
<evidence type="ECO:0000256" key="1">
    <source>
        <dbReference type="ARBA" id="ARBA00004496"/>
    </source>
</evidence>
<dbReference type="InterPro" id="IPR020599">
    <property type="entry name" value="Transl_elong_fac_P/YeiP"/>
</dbReference>